<dbReference type="InterPro" id="IPR042526">
    <property type="entry name" value="Atg5_HR"/>
</dbReference>
<evidence type="ECO:0000256" key="1">
    <source>
        <dbReference type="ARBA" id="ARBA00004496"/>
    </source>
</evidence>
<dbReference type="PANTHER" id="PTHR13040:SF2">
    <property type="entry name" value="AUTOPHAGY PROTEIN 5"/>
    <property type="match status" value="1"/>
</dbReference>
<evidence type="ECO:0000256" key="4">
    <source>
        <dbReference type="ARBA" id="ARBA00022448"/>
    </source>
</evidence>
<evidence type="ECO:0000256" key="7">
    <source>
        <dbReference type="ARBA" id="ARBA00022843"/>
    </source>
</evidence>
<feature type="compositionally biased region" description="Low complexity" evidence="13">
    <location>
        <begin position="293"/>
        <end position="312"/>
    </location>
</feature>
<comment type="subunit">
    <text evidence="11">Conjugated to ATG12.</text>
</comment>
<dbReference type="Pfam" id="PF20637">
    <property type="entry name" value="ATG5_HBR"/>
    <property type="match status" value="1"/>
</dbReference>
<dbReference type="Gene3D" id="3.10.20.620">
    <property type="match status" value="1"/>
</dbReference>
<keyword evidence="7 12" id="KW-0832">Ubl conjugation</keyword>
<keyword evidence="9 12" id="KW-0072">Autophagy</keyword>
<dbReference type="Proteomes" id="UP000604825">
    <property type="component" value="Unassembled WGS sequence"/>
</dbReference>
<evidence type="ECO:0000256" key="9">
    <source>
        <dbReference type="ARBA" id="ARBA00023006"/>
    </source>
</evidence>
<dbReference type="GO" id="GO:0044233">
    <property type="term" value="C:mitochondria-associated endoplasmic reticulum membrane contact site"/>
    <property type="evidence" value="ECO:0007669"/>
    <property type="project" value="TreeGrafter"/>
</dbReference>
<feature type="region of interest" description="Disordered" evidence="13">
    <location>
        <begin position="285"/>
        <end position="324"/>
    </location>
</feature>
<dbReference type="FunFam" id="3.10.20.620:FF:000002">
    <property type="entry name" value="Autophagy protein 5"/>
    <property type="match status" value="1"/>
</dbReference>
<keyword evidence="8" id="KW-0653">Protein transport</keyword>
<evidence type="ECO:0000259" key="16">
    <source>
        <dbReference type="Pfam" id="PF20638"/>
    </source>
</evidence>
<dbReference type="InterPro" id="IPR007239">
    <property type="entry name" value="Atg5"/>
</dbReference>
<dbReference type="GO" id="GO:0005776">
    <property type="term" value="C:autophagosome"/>
    <property type="evidence" value="ECO:0007669"/>
    <property type="project" value="TreeGrafter"/>
</dbReference>
<gene>
    <name evidence="17" type="ORF">NCGR_LOCUS32484</name>
</gene>
<comment type="caution">
    <text evidence="17">The sequence shown here is derived from an EMBL/GenBank/DDBJ whole genome shotgun (WGS) entry which is preliminary data.</text>
</comment>
<dbReference type="GO" id="GO:0019776">
    <property type="term" value="F:Atg8-family ligase activity"/>
    <property type="evidence" value="ECO:0007669"/>
    <property type="project" value="TreeGrafter"/>
</dbReference>
<dbReference type="Pfam" id="PF04106">
    <property type="entry name" value="ATG5_UblB"/>
    <property type="match status" value="1"/>
</dbReference>
<dbReference type="Gene3D" id="3.10.20.90">
    <property type="entry name" value="Phosphatidylinositol 3-kinase Catalytic Subunit, Chain A, domain 1"/>
    <property type="match status" value="1"/>
</dbReference>
<evidence type="ECO:0000256" key="3">
    <source>
        <dbReference type="ARBA" id="ARBA00015616"/>
    </source>
</evidence>
<feature type="domain" description="Autophagy protein ATG5 UblB" evidence="14">
    <location>
        <begin position="218"/>
        <end position="368"/>
    </location>
</feature>
<comment type="function">
    <text evidence="10">Required for autophagy. Conjugation to ATG12 is essential for plant nutrient recycling.</text>
</comment>
<dbReference type="GO" id="GO:0034274">
    <property type="term" value="C:Atg12-Atg5-Atg16 complex"/>
    <property type="evidence" value="ECO:0007669"/>
    <property type="project" value="TreeGrafter"/>
</dbReference>
<keyword evidence="5 12" id="KW-0963">Cytoplasm</keyword>
<dbReference type="InterPro" id="IPR048318">
    <property type="entry name" value="ATG5_UblB"/>
</dbReference>
<evidence type="ECO:0000313" key="17">
    <source>
        <dbReference type="EMBL" id="CAD6248343.1"/>
    </source>
</evidence>
<evidence type="ECO:0000259" key="14">
    <source>
        <dbReference type="Pfam" id="PF04106"/>
    </source>
</evidence>
<dbReference type="InterPro" id="IPR048940">
    <property type="entry name" value="ATG5_HBR"/>
</dbReference>
<dbReference type="GO" id="GO:0000422">
    <property type="term" value="P:autophagy of mitochondrion"/>
    <property type="evidence" value="ECO:0007669"/>
    <property type="project" value="TreeGrafter"/>
</dbReference>
<comment type="subcellular location">
    <subcellularLocation>
        <location evidence="1 12">Cytoplasm</location>
    </subcellularLocation>
</comment>
<feature type="region of interest" description="Disordered" evidence="13">
    <location>
        <begin position="197"/>
        <end position="218"/>
    </location>
</feature>
<feature type="domain" description="Autophagy protein ATG5 UblA" evidence="16">
    <location>
        <begin position="19"/>
        <end position="112"/>
    </location>
</feature>
<protein>
    <recommendedName>
        <fullName evidence="3 12">Autophagy protein 5</fullName>
    </recommendedName>
</protein>
<dbReference type="GO" id="GO:0061908">
    <property type="term" value="C:phagophore"/>
    <property type="evidence" value="ECO:0007669"/>
    <property type="project" value="TreeGrafter"/>
</dbReference>
<dbReference type="Gene3D" id="1.10.246.190">
    <property type="entry name" value="Autophagy protein Apg5, helix rich domain"/>
    <property type="match status" value="1"/>
</dbReference>
<evidence type="ECO:0000256" key="6">
    <source>
        <dbReference type="ARBA" id="ARBA00022499"/>
    </source>
</evidence>
<keyword evidence="18" id="KW-1185">Reference proteome</keyword>
<dbReference type="AlphaFoldDB" id="A0A811PY49"/>
<evidence type="ECO:0000256" key="13">
    <source>
        <dbReference type="SAM" id="MobiDB-lite"/>
    </source>
</evidence>
<evidence type="ECO:0000313" key="18">
    <source>
        <dbReference type="Proteomes" id="UP000604825"/>
    </source>
</evidence>
<evidence type="ECO:0000259" key="15">
    <source>
        <dbReference type="Pfam" id="PF20637"/>
    </source>
</evidence>
<evidence type="ECO:0000256" key="12">
    <source>
        <dbReference type="RuleBase" id="RU361202"/>
    </source>
</evidence>
<dbReference type="GO" id="GO:0034727">
    <property type="term" value="P:piecemeal microautophagy of the nucleus"/>
    <property type="evidence" value="ECO:0007669"/>
    <property type="project" value="TreeGrafter"/>
</dbReference>
<evidence type="ECO:0000256" key="10">
    <source>
        <dbReference type="ARBA" id="ARBA00059504"/>
    </source>
</evidence>
<dbReference type="GO" id="GO:0015031">
    <property type="term" value="P:protein transport"/>
    <property type="evidence" value="ECO:0007669"/>
    <property type="project" value="UniProtKB-KW"/>
</dbReference>
<dbReference type="GO" id="GO:0034045">
    <property type="term" value="C:phagophore assembly site membrane"/>
    <property type="evidence" value="ECO:0007669"/>
    <property type="project" value="TreeGrafter"/>
</dbReference>
<keyword evidence="6 12" id="KW-1017">Isopeptide bond</keyword>
<dbReference type="GO" id="GO:0006995">
    <property type="term" value="P:cellular response to nitrogen starvation"/>
    <property type="evidence" value="ECO:0007669"/>
    <property type="project" value="TreeGrafter"/>
</dbReference>
<dbReference type="InterPro" id="IPR042527">
    <property type="entry name" value="Atg5_UblA_dom_sf"/>
</dbReference>
<accession>A0A811PY49</accession>
<comment type="similarity">
    <text evidence="2 12">Belongs to the ATG5 family.</text>
</comment>
<reference evidence="17" key="1">
    <citation type="submission" date="2020-10" db="EMBL/GenBank/DDBJ databases">
        <authorList>
            <person name="Han B."/>
            <person name="Lu T."/>
            <person name="Zhao Q."/>
            <person name="Huang X."/>
            <person name="Zhao Y."/>
        </authorList>
    </citation>
    <scope>NUCLEOTIDE SEQUENCE</scope>
</reference>
<proteinExistence type="inferred from homology"/>
<comment type="subunit">
    <text evidence="12">Conjugated with ATG12.</text>
</comment>
<sequence length="375" mass="41812">MAAPHDEAAAWSEEAARRVWAGAVPLQVHLHDADVTALPPPPPFLTLGPRIGYLPLLIPVIKAHFSNALPPGVDTVWFEYKGLPLKWYVPIGVLFDLLCADPERPWNLIVHFRGYPSEILSPCEGEDSVKWSYMNSLKEATFIITGNNKSVMNMSHADQVALWESVMKGNLDGYKNISTRLKLGPFEDDGLVRTASMERQRQQNSDEPESPGSSKPCRVPVRLYVRNVQEELEYIEDAIPVSDWESVSYINRPFEIRKVEGRSYITLEHALQTLLPEFFRSKPAGRADDSQRAGALDSAADSSDATNSSRSSQEAGQALASPREAAGAAKKAKVKLVRVQGIELDMDIPFLWVANNLKNPEYYLHICVYVGTRKQ</sequence>
<dbReference type="InterPro" id="IPR048939">
    <property type="entry name" value="ATG5_UblA"/>
</dbReference>
<organism evidence="17 18">
    <name type="scientific">Miscanthus lutarioriparius</name>
    <dbReference type="NCBI Taxonomy" id="422564"/>
    <lineage>
        <taxon>Eukaryota</taxon>
        <taxon>Viridiplantae</taxon>
        <taxon>Streptophyta</taxon>
        <taxon>Embryophyta</taxon>
        <taxon>Tracheophyta</taxon>
        <taxon>Spermatophyta</taxon>
        <taxon>Magnoliopsida</taxon>
        <taxon>Liliopsida</taxon>
        <taxon>Poales</taxon>
        <taxon>Poaceae</taxon>
        <taxon>PACMAD clade</taxon>
        <taxon>Panicoideae</taxon>
        <taxon>Andropogonodae</taxon>
        <taxon>Andropogoneae</taxon>
        <taxon>Saccharinae</taxon>
        <taxon>Miscanthus</taxon>
    </lineage>
</organism>
<dbReference type="OrthoDB" id="272162at2759"/>
<evidence type="ECO:0000256" key="11">
    <source>
        <dbReference type="ARBA" id="ARBA00063412"/>
    </source>
</evidence>
<evidence type="ECO:0000256" key="2">
    <source>
        <dbReference type="ARBA" id="ARBA00006910"/>
    </source>
</evidence>
<keyword evidence="4 12" id="KW-0813">Transport</keyword>
<dbReference type="FunFam" id="3.10.20.90:FF:000370">
    <property type="entry name" value="Autophagy protein 5"/>
    <property type="match status" value="1"/>
</dbReference>
<feature type="domain" description="Autophagy protein ATG5 alpha-helical bundle region" evidence="15">
    <location>
        <begin position="126"/>
        <end position="182"/>
    </location>
</feature>
<dbReference type="EMBL" id="CAJGYO010000007">
    <property type="protein sequence ID" value="CAD6248343.1"/>
    <property type="molecule type" value="Genomic_DNA"/>
</dbReference>
<evidence type="ECO:0000256" key="5">
    <source>
        <dbReference type="ARBA" id="ARBA00022490"/>
    </source>
</evidence>
<name>A0A811PY49_9POAL</name>
<dbReference type="Pfam" id="PF20638">
    <property type="entry name" value="ATG5_UblA"/>
    <property type="match status" value="1"/>
</dbReference>
<evidence type="ECO:0000256" key="8">
    <source>
        <dbReference type="ARBA" id="ARBA00022927"/>
    </source>
</evidence>
<dbReference type="PANTHER" id="PTHR13040">
    <property type="entry name" value="AUTOPHAGY PROTEIN 5"/>
    <property type="match status" value="1"/>
</dbReference>
<dbReference type="FunFam" id="1.10.246.190:FF:000002">
    <property type="entry name" value="Autophagy protein 5"/>
    <property type="match status" value="1"/>
</dbReference>